<gene>
    <name evidence="5" type="ORF">OPS25_08520</name>
</gene>
<dbReference type="InterPro" id="IPR014756">
    <property type="entry name" value="Ig_E-set"/>
</dbReference>
<comment type="caution">
    <text evidence="5">The sequence shown here is derived from an EMBL/GenBank/DDBJ whole genome shotgun (WGS) entry which is preliminary data.</text>
</comment>
<evidence type="ECO:0000313" key="6">
    <source>
        <dbReference type="Proteomes" id="UP001142810"/>
    </source>
</evidence>
<dbReference type="SUPFAM" id="SSF51445">
    <property type="entry name" value="(Trans)glycosidases"/>
    <property type="match status" value="1"/>
</dbReference>
<keyword evidence="3" id="KW-0732">Signal</keyword>
<dbReference type="InterPro" id="IPR013780">
    <property type="entry name" value="Glyco_hydro_b"/>
</dbReference>
<dbReference type="PANTHER" id="PTHR10357:SF210">
    <property type="entry name" value="MALTODEXTRIN GLUCOSIDASE"/>
    <property type="match status" value="1"/>
</dbReference>
<sequence>MIKRNLLLLTSLCFFSLPASAIEVSPPNWWANMKHTSLQLMITEKGIADAEVKIDYPGIKVQSVNALDSANYLFIDLLVTDAPPGTFPIRFFKDGDLIEEINYELKRRIPDAANREGFAATDSIYLITPDRFANGDYENDTVEGYADKSNRDYKGGRHGGDIQGIINHLDYIAELGFTQIWTMPLLENAMPQYSYHGYSTTDFYTIDPRFGTNALYRELSDKAAEKGIGIIIDVVLNHIGSEHPWMEDKPSADWINNETFTPTSHRREVLHDPHAAHEDKAAFSDGWFVPTMPDLNQRNPYLAQYLIQNSIWWVEHANLSGIRVDTYSYSDKAFLSDWTARVMTEYPQLNIVAEEWSVNPLITAYWQEGSQRHDKYTSALPSVMDFPLQSKLVSALSSDETWASGLRELYEVLASDFVYGDPGNLVVFADNHDMSRIYTQLNEDKSLWDMAVTFILTTRGIPQLFYGTEILMSNPGTDDHGLIRSDFPGGWQGDKVNAFTRKGLGTDQIWAQDRIKQLLMLRQAHPELLAGELTHYGPQDGVYVYFRHAEQSPNKALMVVINKNKEKEEVVLERFKSMLKDFKQARSVESDQTTTLDNPITVPAQSATVWLLQ</sequence>
<name>A0ABT3P6Y6_9ALTE</name>
<dbReference type="Proteomes" id="UP001142810">
    <property type="component" value="Unassembled WGS sequence"/>
</dbReference>
<accession>A0ABT3P6Y6</accession>
<evidence type="ECO:0000256" key="3">
    <source>
        <dbReference type="SAM" id="SignalP"/>
    </source>
</evidence>
<keyword evidence="6" id="KW-1185">Reference proteome</keyword>
<feature type="chain" id="PRO_5045447027" evidence="3">
    <location>
        <begin position="22"/>
        <end position="613"/>
    </location>
</feature>
<dbReference type="InterPro" id="IPR017853">
    <property type="entry name" value="GH"/>
</dbReference>
<dbReference type="GO" id="GO:0016787">
    <property type="term" value="F:hydrolase activity"/>
    <property type="evidence" value="ECO:0007669"/>
    <property type="project" value="UniProtKB-KW"/>
</dbReference>
<dbReference type="Pfam" id="PF00128">
    <property type="entry name" value="Alpha-amylase"/>
    <property type="match status" value="1"/>
</dbReference>
<dbReference type="InterPro" id="IPR019492">
    <property type="entry name" value="Cyclo-malto-dextrinase_C"/>
</dbReference>
<reference evidence="5" key="1">
    <citation type="submission" date="2022-11" db="EMBL/GenBank/DDBJ databases">
        <title>Alteromonas sp. nov., isolated from sea water of the Qingdao.</title>
        <authorList>
            <person name="Wang Q."/>
        </authorList>
    </citation>
    <scope>NUCLEOTIDE SEQUENCE</scope>
    <source>
        <strain evidence="5">ASW11-7</strain>
    </source>
</reference>
<feature type="signal peptide" evidence="3">
    <location>
        <begin position="1"/>
        <end position="21"/>
    </location>
</feature>
<feature type="domain" description="Glycosyl hydrolase family 13 catalytic" evidence="4">
    <location>
        <begin position="126"/>
        <end position="500"/>
    </location>
</feature>
<dbReference type="Gene3D" id="3.20.20.80">
    <property type="entry name" value="Glycosidases"/>
    <property type="match status" value="1"/>
</dbReference>
<dbReference type="SUPFAM" id="SSF81296">
    <property type="entry name" value="E set domains"/>
    <property type="match status" value="1"/>
</dbReference>
<dbReference type="Gene3D" id="2.60.40.10">
    <property type="entry name" value="Immunoglobulins"/>
    <property type="match status" value="1"/>
</dbReference>
<evidence type="ECO:0000256" key="2">
    <source>
        <dbReference type="ARBA" id="ARBA00023295"/>
    </source>
</evidence>
<keyword evidence="2" id="KW-0326">Glycosidase</keyword>
<dbReference type="RefSeq" id="WP_265617265.1">
    <property type="nucleotide sequence ID" value="NZ_JAPFRD010000010.1"/>
</dbReference>
<dbReference type="PANTHER" id="PTHR10357">
    <property type="entry name" value="ALPHA-AMYLASE FAMILY MEMBER"/>
    <property type="match status" value="1"/>
</dbReference>
<dbReference type="InterPro" id="IPR015171">
    <property type="entry name" value="Cyc-maltodext_N"/>
</dbReference>
<dbReference type="Gene3D" id="2.60.40.1180">
    <property type="entry name" value="Golgi alpha-mannosidase II"/>
    <property type="match status" value="1"/>
</dbReference>
<evidence type="ECO:0000256" key="1">
    <source>
        <dbReference type="ARBA" id="ARBA00022801"/>
    </source>
</evidence>
<evidence type="ECO:0000313" key="5">
    <source>
        <dbReference type="EMBL" id="MCW8108538.1"/>
    </source>
</evidence>
<dbReference type="InterPro" id="IPR013783">
    <property type="entry name" value="Ig-like_fold"/>
</dbReference>
<organism evidence="5 6">
    <name type="scientific">Alteromonas aquimaris</name>
    <dbReference type="NCBI Taxonomy" id="2998417"/>
    <lineage>
        <taxon>Bacteria</taxon>
        <taxon>Pseudomonadati</taxon>
        <taxon>Pseudomonadota</taxon>
        <taxon>Gammaproteobacteria</taxon>
        <taxon>Alteromonadales</taxon>
        <taxon>Alteromonadaceae</taxon>
        <taxon>Alteromonas/Salinimonas group</taxon>
        <taxon>Alteromonas</taxon>
    </lineage>
</organism>
<dbReference type="CDD" id="cd11340">
    <property type="entry name" value="AmyAc_bac_CMD_like_3"/>
    <property type="match status" value="1"/>
</dbReference>
<dbReference type="SUPFAM" id="SSF51011">
    <property type="entry name" value="Glycosyl hydrolase domain"/>
    <property type="match status" value="1"/>
</dbReference>
<protein>
    <submittedName>
        <fullName evidence="5">Glycoside hydrolase family 13 protein</fullName>
    </submittedName>
</protein>
<dbReference type="SMART" id="SM00642">
    <property type="entry name" value="Aamy"/>
    <property type="match status" value="1"/>
</dbReference>
<evidence type="ECO:0000259" key="4">
    <source>
        <dbReference type="SMART" id="SM00642"/>
    </source>
</evidence>
<keyword evidence="1 5" id="KW-0378">Hydrolase</keyword>
<dbReference type="EMBL" id="JAPFRD010000010">
    <property type="protein sequence ID" value="MCW8108538.1"/>
    <property type="molecule type" value="Genomic_DNA"/>
</dbReference>
<dbReference type="Pfam" id="PF10438">
    <property type="entry name" value="Cyc-maltodext_C"/>
    <property type="match status" value="1"/>
</dbReference>
<proteinExistence type="predicted"/>
<dbReference type="InterPro" id="IPR006047">
    <property type="entry name" value="GH13_cat_dom"/>
</dbReference>
<dbReference type="Pfam" id="PF09087">
    <property type="entry name" value="Cyc-maltodext_N"/>
    <property type="match status" value="1"/>
</dbReference>